<evidence type="ECO:0000313" key="3">
    <source>
        <dbReference type="Proteomes" id="UP001205601"/>
    </source>
</evidence>
<dbReference type="InterPro" id="IPR000551">
    <property type="entry name" value="MerR-type_HTH_dom"/>
</dbReference>
<dbReference type="Pfam" id="PF13411">
    <property type="entry name" value="MerR_1"/>
    <property type="match status" value="1"/>
</dbReference>
<dbReference type="SUPFAM" id="SSF46955">
    <property type="entry name" value="Putative DNA-binding domain"/>
    <property type="match status" value="1"/>
</dbReference>
<dbReference type="InterPro" id="IPR009061">
    <property type="entry name" value="DNA-bd_dom_put_sf"/>
</dbReference>
<dbReference type="RefSeq" id="WP_261493712.1">
    <property type="nucleotide sequence ID" value="NZ_JAOCQF010000001.1"/>
</dbReference>
<evidence type="ECO:0000259" key="1">
    <source>
        <dbReference type="Pfam" id="PF13411"/>
    </source>
</evidence>
<keyword evidence="3" id="KW-1185">Reference proteome</keyword>
<evidence type="ECO:0000313" key="2">
    <source>
        <dbReference type="EMBL" id="MCT8328274.1"/>
    </source>
</evidence>
<comment type="caution">
    <text evidence="2">The sequence shown here is derived from an EMBL/GenBank/DDBJ whole genome shotgun (WGS) entry which is preliminary data.</text>
</comment>
<dbReference type="Proteomes" id="UP001205601">
    <property type="component" value="Unassembled WGS sequence"/>
</dbReference>
<organism evidence="2 3">
    <name type="scientific">Albidovulum sediminis</name>
    <dbReference type="NCBI Taxonomy" id="3066345"/>
    <lineage>
        <taxon>Bacteria</taxon>
        <taxon>Pseudomonadati</taxon>
        <taxon>Pseudomonadota</taxon>
        <taxon>Alphaproteobacteria</taxon>
        <taxon>Rhodobacterales</taxon>
        <taxon>Paracoccaceae</taxon>
        <taxon>Albidovulum</taxon>
    </lineage>
</organism>
<proteinExistence type="predicted"/>
<accession>A0ABT2NK19</accession>
<protein>
    <submittedName>
        <fullName evidence="2">Helix-turn-helix domain-containing protein</fullName>
    </submittedName>
</protein>
<feature type="domain" description="HTH merR-type" evidence="1">
    <location>
        <begin position="13"/>
        <end position="72"/>
    </location>
</feature>
<gene>
    <name evidence="2" type="ORF">N5I32_01975</name>
</gene>
<dbReference type="EMBL" id="JAOCQF010000001">
    <property type="protein sequence ID" value="MCT8328274.1"/>
    <property type="molecule type" value="Genomic_DNA"/>
</dbReference>
<name>A0ABT2NK19_9RHOB</name>
<sequence length="189" mass="20399">MKYTVKAIDREFTPAEAAQISGASNDVQRDWRRRGILPERKDSKRSSFSLTDVIRMTVLRSLSQSGIGLETADIAASLSVLPVISSLMLWKGAAAFEGDELSAAARLRILDGHVRGASDEDQFVVLPLGAADSAGVRVKDLRDAEGVMGRAGAFQALVVDHLSLAQHIIRTAPMPLVRFIVEVTENGES</sequence>
<reference evidence="3" key="1">
    <citation type="submission" date="2023-07" db="EMBL/GenBank/DDBJ databases">
        <title>Defluviimonas sediminis sp. nov., isolated from mangrove sediment.</title>
        <authorList>
            <person name="Liu L."/>
            <person name="Li J."/>
            <person name="Huang Y."/>
            <person name="Pan J."/>
            <person name="Li M."/>
        </authorList>
    </citation>
    <scope>NUCLEOTIDE SEQUENCE [LARGE SCALE GENOMIC DNA]</scope>
    <source>
        <strain evidence="3">FT324</strain>
    </source>
</reference>